<dbReference type="SUPFAM" id="SSF54523">
    <property type="entry name" value="Pili subunits"/>
    <property type="match status" value="1"/>
</dbReference>
<accession>A0A6G9VS84</accession>
<proteinExistence type="predicted"/>
<dbReference type="EMBL" id="CP039734">
    <property type="protein sequence ID" value="QIR75233.1"/>
    <property type="molecule type" value="Genomic_DNA"/>
</dbReference>
<dbReference type="NCBIfam" id="TIGR02532">
    <property type="entry name" value="IV_pilin_GFxxxE"/>
    <property type="match status" value="1"/>
</dbReference>
<gene>
    <name evidence="1" type="ORF">FA584_03015</name>
</gene>
<organism evidence="1 2">
    <name type="scientific">Sulfurospirillum diekertiae</name>
    <dbReference type="NCBI Taxonomy" id="1854492"/>
    <lineage>
        <taxon>Bacteria</taxon>
        <taxon>Pseudomonadati</taxon>
        <taxon>Campylobacterota</taxon>
        <taxon>Epsilonproteobacteria</taxon>
        <taxon>Campylobacterales</taxon>
        <taxon>Sulfurospirillaceae</taxon>
        <taxon>Sulfurospirillum</taxon>
    </lineage>
</organism>
<evidence type="ECO:0000313" key="1">
    <source>
        <dbReference type="EMBL" id="QIR75233.1"/>
    </source>
</evidence>
<dbReference type="InterPro" id="IPR045584">
    <property type="entry name" value="Pilin-like"/>
</dbReference>
<evidence type="ECO:0000313" key="2">
    <source>
        <dbReference type="Proteomes" id="UP000502831"/>
    </source>
</evidence>
<dbReference type="AlphaFoldDB" id="A0A6G9VS84"/>
<protein>
    <submittedName>
        <fullName evidence="1">Type II secretion system protein</fullName>
    </submittedName>
</protein>
<dbReference type="Proteomes" id="UP000502831">
    <property type="component" value="Chromosome"/>
</dbReference>
<sequence>MKKAFTMLELVFVIVVVGILSYFVSTGFQRNPLREAADQLVSHIRYTQHLAMMDDKFSLTDASWALGRWQLYFSNNTGSDDQWAYTIFSDWKAGHTGNPDMGEVAVNPLNSSQYLTGGTSGTNIIHYSDQSATKELNIGHKYGIKDITFSGGCRSNVKYIHFDYLGRPMNSLSTNPYELPATGWHKLLTTQCKITLCDKDCTDGSAQKVSIAIEAETGYTHIL</sequence>
<name>A0A6G9VS84_9BACT</name>
<dbReference type="RefSeq" id="WP_167749311.1">
    <property type="nucleotide sequence ID" value="NZ_CP039734.2"/>
</dbReference>
<reference evidence="1 2" key="1">
    <citation type="journal article" date="2017" name="Environ. Sci. Technol.">
        <title>Organohalide Respiration with Chlorinated Ethenes under Low pH Conditions.</title>
        <authorList>
            <person name="Yang Y."/>
            <person name="Capiro N.L."/>
            <person name="Marcet T.F."/>
            <person name="Yan J."/>
            <person name="Pennell K.D."/>
            <person name="Loffler F.E."/>
        </authorList>
    </citation>
    <scope>NUCLEOTIDE SEQUENCE [LARGE SCALE GENOMIC DNA]</scope>
    <source>
        <strain evidence="1 2">ACSDCE</strain>
    </source>
</reference>
<dbReference type="InterPro" id="IPR012902">
    <property type="entry name" value="N_methyl_site"/>
</dbReference>